<feature type="region of interest" description="Disordered" evidence="2">
    <location>
        <begin position="1"/>
        <end position="21"/>
    </location>
</feature>
<gene>
    <name evidence="3" type="ORF">SI7747_09012145</name>
</gene>
<dbReference type="PANTHER" id="PTHR47747">
    <property type="entry name" value="RIBONUCLEASE P PROTEIN SUBUNIT P38-LIKE PROTEIN"/>
    <property type="match status" value="1"/>
</dbReference>
<feature type="region of interest" description="Disordered" evidence="2">
    <location>
        <begin position="379"/>
        <end position="423"/>
    </location>
</feature>
<dbReference type="PANTHER" id="PTHR47747:SF2">
    <property type="entry name" value="RIBONUCLEASE P PROTEIN SUBUNIT P38-LIKE PROTEIN"/>
    <property type="match status" value="1"/>
</dbReference>
<evidence type="ECO:0000256" key="1">
    <source>
        <dbReference type="SAM" id="Coils"/>
    </source>
</evidence>
<dbReference type="EMBL" id="LR743596">
    <property type="protein sequence ID" value="CAA2626445.1"/>
    <property type="molecule type" value="Genomic_DNA"/>
</dbReference>
<organism evidence="3">
    <name type="scientific">Spirodela intermedia</name>
    <name type="common">Intermediate duckweed</name>
    <dbReference type="NCBI Taxonomy" id="51605"/>
    <lineage>
        <taxon>Eukaryota</taxon>
        <taxon>Viridiplantae</taxon>
        <taxon>Streptophyta</taxon>
        <taxon>Embryophyta</taxon>
        <taxon>Tracheophyta</taxon>
        <taxon>Spermatophyta</taxon>
        <taxon>Magnoliopsida</taxon>
        <taxon>Liliopsida</taxon>
        <taxon>Araceae</taxon>
        <taxon>Lemnoideae</taxon>
        <taxon>Spirodela</taxon>
    </lineage>
</organism>
<reference evidence="3 4" key="1">
    <citation type="submission" date="2019-12" db="EMBL/GenBank/DDBJ databases">
        <authorList>
            <person name="Scholz U."/>
            <person name="Mascher M."/>
            <person name="Fiebig A."/>
        </authorList>
    </citation>
    <scope>NUCLEOTIDE SEQUENCE</scope>
</reference>
<feature type="coiled-coil region" evidence="1">
    <location>
        <begin position="327"/>
        <end position="368"/>
    </location>
</feature>
<feature type="compositionally biased region" description="Low complexity" evidence="2">
    <location>
        <begin position="1"/>
        <end position="11"/>
    </location>
</feature>
<accession>A0A7I8J694</accession>
<evidence type="ECO:0000256" key="2">
    <source>
        <dbReference type="SAM" id="MobiDB-lite"/>
    </source>
</evidence>
<evidence type="ECO:0000313" key="4">
    <source>
        <dbReference type="Proteomes" id="UP001189122"/>
    </source>
</evidence>
<protein>
    <submittedName>
        <fullName evidence="3">Uncharacterized protein</fullName>
    </submittedName>
</protein>
<dbReference type="Proteomes" id="UP001189122">
    <property type="component" value="Unassembled WGS sequence"/>
</dbReference>
<keyword evidence="4" id="KW-1185">Reference proteome</keyword>
<dbReference type="EMBL" id="CACRZD030000009">
    <property type="protein sequence ID" value="CAA6665756.1"/>
    <property type="molecule type" value="Genomic_DNA"/>
</dbReference>
<dbReference type="AlphaFoldDB" id="A0A7I8J694"/>
<feature type="coiled-coil region" evidence="1">
    <location>
        <begin position="130"/>
        <end position="171"/>
    </location>
</feature>
<proteinExistence type="predicted"/>
<name>A0A7I8J694_SPIIN</name>
<evidence type="ECO:0000313" key="3">
    <source>
        <dbReference type="EMBL" id="CAA2626445.1"/>
    </source>
</evidence>
<sequence length="609" mass="69688">MEGESPQSSESEVSELKRLRAEDGKDNEKIAGIFASREQKWIAEKQQLNLEIEAIVSRLRLVEAQKEEAVSEYKIKIEERDRAIEEETKKWVEMEQRLRAAEHSGEKAARDHAAELWRHKKAFAELVSSHRQLEAEMGRALRQVEAARQELEEVFQQREEAIAMVEQLSADIIMMRTDAEKKDRVLSAMLRKSEFDAAEKLSLKGNWICARRGRRRWSSKTEKVRRGFTTTEYFFLITSKIANSFLRKQAASMWPQTAANHSHLPSVGTARTRIPFDADAENVGQLRGWDRSEMEGCASVLRQRYSADIEAFAEQIRRKDENWKLTGGELQSQVEGLEGKLSSLREESAKLEDLLLDREEELRSLKKQISLQLQYCRKSDSNRSPPLRPPILALSGQKCTEKGKKNKKKPRQVGAPLGPPRPRISYKIKRLKQQLLAFEQMAGVQAPLQVTCRDVDRKQDEKEQQQMGFLQVLPLLNKQARKYRSLEEKADAFQESEADGRSRGPSLESFLEEAFQLQRHIVAAGQRLLEVQSQLAGCVVDADDERFQDFKARQFADVMKTLLRDIQRGLEVRVARIIGNLEGTLTRDGILHISRREDGSQELGAKNGA</sequence>
<keyword evidence="1" id="KW-0175">Coiled coil</keyword>